<reference evidence="1 2" key="1">
    <citation type="journal article" date="2018" name="Int. J. Syst. Evol. Microbiol.">
        <title>Whole-genome-based revisit of Photorhabdus phylogeny: proposal for the elevation of most Photorhabdus subspecies to the species level and description of one novel species Photorhabdus bodei sp. nov., and one novel subspecies Photorhabdus laumondii subsp. clarkei subsp. nov.</title>
        <authorList>
            <person name="Machado R.A.R."/>
            <person name="Wuthrich D."/>
            <person name="Kuhnert P."/>
            <person name="Arce C.C.M."/>
            <person name="Thonen L."/>
            <person name="Ruiz C."/>
            <person name="Zhang X."/>
            <person name="Robert C.A.M."/>
            <person name="Karimi J."/>
            <person name="Kamali S."/>
            <person name="Ma J."/>
            <person name="Bruggmann R."/>
            <person name="Erb M."/>
        </authorList>
    </citation>
    <scope>NUCLEOTIDE SEQUENCE [LARGE SCALE GENOMIC DNA]</scope>
    <source>
        <strain evidence="1 2">BOJ-47</strain>
    </source>
</reference>
<dbReference type="Proteomes" id="UP000250870">
    <property type="component" value="Unassembled WGS sequence"/>
</dbReference>
<accession>A0A329VK57</accession>
<evidence type="ECO:0000313" key="2">
    <source>
        <dbReference type="Proteomes" id="UP000250870"/>
    </source>
</evidence>
<sequence length="75" mass="8654">MLLPKDIHPTNSLYFNGAYVLQAVRQYKEVSMMDLFVESRKLRDIPMPIFVLTLDWLFLADLVSYNDSGNIVPCS</sequence>
<dbReference type="GeneID" id="99863944"/>
<gene>
    <name evidence="1" type="ORF">CKY01_06170</name>
</gene>
<organism evidence="1 2">
    <name type="scientific">Photorhabdus laumondii subsp. clarkei</name>
    <dbReference type="NCBI Taxonomy" id="2029685"/>
    <lineage>
        <taxon>Bacteria</taxon>
        <taxon>Pseudomonadati</taxon>
        <taxon>Pseudomonadota</taxon>
        <taxon>Gammaproteobacteria</taxon>
        <taxon>Enterobacterales</taxon>
        <taxon>Morganellaceae</taxon>
        <taxon>Photorhabdus</taxon>
    </lineage>
</organism>
<dbReference type="RefSeq" id="WP_011147702.1">
    <property type="nucleotide sequence ID" value="NZ_CAWNWQ010000005.1"/>
</dbReference>
<protein>
    <submittedName>
        <fullName evidence="1">Uncharacterized protein</fullName>
    </submittedName>
</protein>
<comment type="caution">
    <text evidence="1">The sequence shown here is derived from an EMBL/GenBank/DDBJ whole genome shotgun (WGS) entry which is preliminary data.</text>
</comment>
<dbReference type="AlphaFoldDB" id="A0A329VK57"/>
<name>A0A329VK57_9GAMM</name>
<dbReference type="InterPro" id="IPR046897">
    <property type="entry name" value="ABC-3C_MC6"/>
</dbReference>
<evidence type="ECO:0000313" key="1">
    <source>
        <dbReference type="EMBL" id="RAW92092.1"/>
    </source>
</evidence>
<dbReference type="EMBL" id="NSCI01000005">
    <property type="protein sequence ID" value="RAW92092.1"/>
    <property type="molecule type" value="Genomic_DNA"/>
</dbReference>
<proteinExistence type="predicted"/>
<dbReference type="Pfam" id="PF20293">
    <property type="entry name" value="MC6"/>
    <property type="match status" value="1"/>
</dbReference>